<dbReference type="EMBL" id="CP058595">
    <property type="protein sequence ID" value="QLG45248.1"/>
    <property type="molecule type" value="Genomic_DNA"/>
</dbReference>
<evidence type="ECO:0000313" key="2">
    <source>
        <dbReference type="Proteomes" id="UP000509302"/>
    </source>
</evidence>
<dbReference type="KEGG" id="cagg:HYG79_07775"/>
<dbReference type="RefSeq" id="WP_179241537.1">
    <property type="nucleotide sequence ID" value="NZ_CP058595.1"/>
</dbReference>
<dbReference type="Gene3D" id="2.60.120.370">
    <property type="entry name" value="YhcH/YjgK/YiaL"/>
    <property type="match status" value="1"/>
</dbReference>
<accession>A0A7H9AP78</accession>
<reference evidence="1 2" key="1">
    <citation type="journal article" date="2006" name="Int. J. Syst. Evol. Microbiol.">
        <title>Costertonia aggregata gen. nov., sp. nov., a mesophilic marine bacterium of the family Flavobacteriaceae, isolated from a mature biofilm.</title>
        <authorList>
            <person name="Kwon K.K."/>
            <person name="Lee Y.K."/>
            <person name="Lee H.K."/>
        </authorList>
    </citation>
    <scope>NUCLEOTIDE SEQUENCE [LARGE SCALE GENOMIC DNA]</scope>
    <source>
        <strain evidence="1 2">KCCM 42265</strain>
    </source>
</reference>
<dbReference type="InterPro" id="IPR004375">
    <property type="entry name" value="NanQ/TabA/YiaL"/>
</dbReference>
<dbReference type="InterPro" id="IPR037012">
    <property type="entry name" value="NanQ/TabA/YiaL_sf"/>
</dbReference>
<gene>
    <name evidence="1" type="ORF">HYG79_07775</name>
</gene>
<protein>
    <submittedName>
        <fullName evidence="1">YhcH/YjgK/YiaL family protein</fullName>
    </submittedName>
</protein>
<proteinExistence type="predicted"/>
<dbReference type="GO" id="GO:0005829">
    <property type="term" value="C:cytosol"/>
    <property type="evidence" value="ECO:0007669"/>
    <property type="project" value="TreeGrafter"/>
</dbReference>
<dbReference type="PANTHER" id="PTHR34986">
    <property type="entry name" value="EVOLVED BETA-GALACTOSIDASE SUBUNIT BETA"/>
    <property type="match status" value="1"/>
</dbReference>
<dbReference type="Proteomes" id="UP000509302">
    <property type="component" value="Chromosome"/>
</dbReference>
<evidence type="ECO:0000313" key="1">
    <source>
        <dbReference type="EMBL" id="QLG45248.1"/>
    </source>
</evidence>
<name>A0A7H9AP78_9FLAO</name>
<dbReference type="Pfam" id="PF04074">
    <property type="entry name" value="DUF386"/>
    <property type="match status" value="1"/>
</dbReference>
<dbReference type="PANTHER" id="PTHR34986:SF1">
    <property type="entry name" value="PROTEIN YIAL"/>
    <property type="match status" value="1"/>
</dbReference>
<sequence length="144" mass="16516">MIYDDIDNWEKYFNTTGIFREVFDTLSEISVNTPNGEYSINDSCYYKVMSYETKIDPTIIESHIREVDKQIVLEGGEGISIYDNSEVEIISPYDSKTDCEFYKGAKKSNLDLRLMPGKMAVFFPQDIHGCQHALDGTTETIKKL</sequence>
<organism evidence="1 2">
    <name type="scientific">Costertonia aggregata</name>
    <dbReference type="NCBI Taxonomy" id="343403"/>
    <lineage>
        <taxon>Bacteria</taxon>
        <taxon>Pseudomonadati</taxon>
        <taxon>Bacteroidota</taxon>
        <taxon>Flavobacteriia</taxon>
        <taxon>Flavobacteriales</taxon>
        <taxon>Flavobacteriaceae</taxon>
        <taxon>Costertonia</taxon>
    </lineage>
</organism>
<dbReference type="AlphaFoldDB" id="A0A7H9AP78"/>
<keyword evidence="2" id="KW-1185">Reference proteome</keyword>
<dbReference type="NCBIfam" id="TIGR00022">
    <property type="entry name" value="YhcH/YjgK/YiaL family protein"/>
    <property type="match status" value="1"/>
</dbReference>
<dbReference type="SUPFAM" id="SSF51197">
    <property type="entry name" value="Clavaminate synthase-like"/>
    <property type="match status" value="1"/>
</dbReference>